<evidence type="ECO:0000256" key="2">
    <source>
        <dbReference type="ARBA" id="ARBA00022737"/>
    </source>
</evidence>
<evidence type="ECO:0000256" key="4">
    <source>
        <dbReference type="ARBA" id="ARBA00023204"/>
    </source>
</evidence>
<reference evidence="8 9" key="2">
    <citation type="submission" date="2019-01" db="EMBL/GenBank/DDBJ databases">
        <title>The decoding of complex shrimp genome reveals the adaptation for benthos swimmer, frequently molting mechanism and breeding impact on genome.</title>
        <authorList>
            <person name="Sun Y."/>
            <person name="Gao Y."/>
            <person name="Yu Y."/>
        </authorList>
    </citation>
    <scope>NUCLEOTIDE SEQUENCE [LARGE SCALE GENOMIC DNA]</scope>
    <source>
        <tissue evidence="8">Muscle</tissue>
    </source>
</reference>
<organism evidence="8 9">
    <name type="scientific">Penaeus vannamei</name>
    <name type="common">Whiteleg shrimp</name>
    <name type="synonym">Litopenaeus vannamei</name>
    <dbReference type="NCBI Taxonomy" id="6689"/>
    <lineage>
        <taxon>Eukaryota</taxon>
        <taxon>Metazoa</taxon>
        <taxon>Ecdysozoa</taxon>
        <taxon>Arthropoda</taxon>
        <taxon>Crustacea</taxon>
        <taxon>Multicrustacea</taxon>
        <taxon>Malacostraca</taxon>
        <taxon>Eumalacostraca</taxon>
        <taxon>Eucarida</taxon>
        <taxon>Decapoda</taxon>
        <taxon>Dendrobranchiata</taxon>
        <taxon>Penaeoidea</taxon>
        <taxon>Penaeidae</taxon>
        <taxon>Penaeus</taxon>
    </lineage>
</organism>
<evidence type="ECO:0000256" key="3">
    <source>
        <dbReference type="ARBA" id="ARBA00022763"/>
    </source>
</evidence>
<sequence>MKDVVFVMSGYQNPQRSNLRDMMLDMGAKYKQDWEPSCTHLICAFTNTPKFLQVKGKGKIVTAKWITDCHKNKIRYPWRRYQLERDRNADESEEEVWAEELLPKEERRAKPNTNTTNDNTATTAIYTNRTMTQQNQQTSTAHTPHLAHANTPSTPPHHAHTPATLPHTCHNHTHRGFPEVIANKITNTMFTANISNI</sequence>
<dbReference type="CDD" id="cd17725">
    <property type="entry name" value="BRCT_XRCC1_rpt1"/>
    <property type="match status" value="1"/>
</dbReference>
<dbReference type="InterPro" id="IPR001357">
    <property type="entry name" value="BRCT_dom"/>
</dbReference>
<evidence type="ECO:0000313" key="9">
    <source>
        <dbReference type="Proteomes" id="UP000283509"/>
    </source>
</evidence>
<dbReference type="InterPro" id="IPR045080">
    <property type="entry name" value="BRCT_XRCC1_rpt1"/>
</dbReference>
<keyword evidence="9" id="KW-1185">Reference proteome</keyword>
<dbReference type="GO" id="GO:0003684">
    <property type="term" value="F:damaged DNA binding"/>
    <property type="evidence" value="ECO:0007669"/>
    <property type="project" value="InterPro"/>
</dbReference>
<dbReference type="GO" id="GO:0006303">
    <property type="term" value="P:double-strand break repair via nonhomologous end joining"/>
    <property type="evidence" value="ECO:0007669"/>
    <property type="project" value="InterPro"/>
</dbReference>
<dbReference type="GO" id="GO:0006284">
    <property type="term" value="P:base-excision repair"/>
    <property type="evidence" value="ECO:0007669"/>
    <property type="project" value="InterPro"/>
</dbReference>
<dbReference type="STRING" id="6689.A0A3R7Q1W5"/>
<evidence type="ECO:0000313" key="8">
    <source>
        <dbReference type="EMBL" id="ROT66339.1"/>
    </source>
</evidence>
<dbReference type="EMBL" id="QCYY01002955">
    <property type="protein sequence ID" value="ROT66339.1"/>
    <property type="molecule type" value="Genomic_DNA"/>
</dbReference>
<feature type="region of interest" description="Disordered" evidence="6">
    <location>
        <begin position="132"/>
        <end position="171"/>
    </location>
</feature>
<dbReference type="Gene3D" id="3.40.50.10190">
    <property type="entry name" value="BRCT domain"/>
    <property type="match status" value="1"/>
</dbReference>
<feature type="domain" description="BRCT" evidence="7">
    <location>
        <begin position="1"/>
        <end position="83"/>
    </location>
</feature>
<dbReference type="GO" id="GO:0000012">
    <property type="term" value="P:single strand break repair"/>
    <property type="evidence" value="ECO:0007669"/>
    <property type="project" value="InterPro"/>
</dbReference>
<name>A0A3R7Q1W5_PENVA</name>
<proteinExistence type="predicted"/>
<dbReference type="InterPro" id="IPR036420">
    <property type="entry name" value="BRCT_dom_sf"/>
</dbReference>
<evidence type="ECO:0000256" key="5">
    <source>
        <dbReference type="ARBA" id="ARBA00023242"/>
    </source>
</evidence>
<dbReference type="PANTHER" id="PTHR11370:SF5">
    <property type="entry name" value="DNA REPAIR PROTEIN XRCC1"/>
    <property type="match status" value="1"/>
</dbReference>
<evidence type="ECO:0000259" key="7">
    <source>
        <dbReference type="PROSITE" id="PS50172"/>
    </source>
</evidence>
<dbReference type="SMART" id="SM00292">
    <property type="entry name" value="BRCT"/>
    <property type="match status" value="1"/>
</dbReference>
<evidence type="ECO:0000256" key="6">
    <source>
        <dbReference type="SAM" id="MobiDB-lite"/>
    </source>
</evidence>
<dbReference type="Pfam" id="PF12738">
    <property type="entry name" value="PTCB-BRCT"/>
    <property type="match status" value="1"/>
</dbReference>
<dbReference type="Proteomes" id="UP000283509">
    <property type="component" value="Unassembled WGS sequence"/>
</dbReference>
<dbReference type="PANTHER" id="PTHR11370">
    <property type="entry name" value="DNA-REPAIR PROTEIN XRCC1"/>
    <property type="match status" value="1"/>
</dbReference>
<dbReference type="GO" id="GO:0005634">
    <property type="term" value="C:nucleus"/>
    <property type="evidence" value="ECO:0007669"/>
    <property type="project" value="UniProtKB-SubCell"/>
</dbReference>
<feature type="region of interest" description="Disordered" evidence="6">
    <location>
        <begin position="85"/>
        <end position="120"/>
    </location>
</feature>
<evidence type="ECO:0000256" key="1">
    <source>
        <dbReference type="ARBA" id="ARBA00004123"/>
    </source>
</evidence>
<accession>A0A3R7Q1W5</accession>
<dbReference type="AlphaFoldDB" id="A0A3R7Q1W5"/>
<protein>
    <submittedName>
        <fullName evidence="8">Putative DNA repair protein XRCC1 isoform X1</fullName>
    </submittedName>
</protein>
<keyword evidence="3" id="KW-0227">DNA damage</keyword>
<comment type="caution">
    <text evidence="8">The sequence shown here is derived from an EMBL/GenBank/DDBJ whole genome shotgun (WGS) entry which is preliminary data.</text>
</comment>
<reference evidence="8 9" key="1">
    <citation type="submission" date="2018-04" db="EMBL/GenBank/DDBJ databases">
        <authorList>
            <person name="Zhang X."/>
            <person name="Yuan J."/>
            <person name="Li F."/>
            <person name="Xiang J."/>
        </authorList>
    </citation>
    <scope>NUCLEOTIDE SEQUENCE [LARGE SCALE GENOMIC DNA]</scope>
    <source>
        <tissue evidence="8">Muscle</tissue>
    </source>
</reference>
<keyword evidence="4" id="KW-0234">DNA repair</keyword>
<keyword evidence="2" id="KW-0677">Repeat</keyword>
<gene>
    <name evidence="8" type="ORF">C7M84_015637</name>
</gene>
<dbReference type="PROSITE" id="PS50172">
    <property type="entry name" value="BRCT"/>
    <property type="match status" value="1"/>
</dbReference>
<dbReference type="SUPFAM" id="SSF52113">
    <property type="entry name" value="BRCT domain"/>
    <property type="match status" value="1"/>
</dbReference>
<comment type="subcellular location">
    <subcellularLocation>
        <location evidence="1">Nucleus</location>
    </subcellularLocation>
</comment>
<keyword evidence="5" id="KW-0539">Nucleus</keyword>
<dbReference type="FunFam" id="3.40.50.10190:FF:000008">
    <property type="entry name" value="X-ray repair cross complementing 1"/>
    <property type="match status" value="1"/>
</dbReference>
<dbReference type="OrthoDB" id="25840at2759"/>